<evidence type="ECO:0000256" key="4">
    <source>
        <dbReference type="ARBA" id="ARBA00023284"/>
    </source>
</evidence>
<feature type="compositionally biased region" description="Polar residues" evidence="5">
    <location>
        <begin position="63"/>
        <end position="75"/>
    </location>
</feature>
<dbReference type="PROSITE" id="PS51354">
    <property type="entry name" value="GLUTAREDOXIN_2"/>
    <property type="match status" value="1"/>
</dbReference>
<proteinExistence type="inferred from homology"/>
<feature type="compositionally biased region" description="Polar residues" evidence="5">
    <location>
        <begin position="306"/>
        <end position="318"/>
    </location>
</feature>
<dbReference type="SUPFAM" id="SSF52833">
    <property type="entry name" value="Thioredoxin-like"/>
    <property type="match status" value="1"/>
</dbReference>
<dbReference type="OrthoDB" id="418495at2759"/>
<evidence type="ECO:0000313" key="7">
    <source>
        <dbReference type="EMBL" id="PHT55907.1"/>
    </source>
</evidence>
<dbReference type="AlphaFoldDB" id="A0A2G2XEJ9"/>
<evidence type="ECO:0000259" key="6">
    <source>
        <dbReference type="Pfam" id="PF00462"/>
    </source>
</evidence>
<keyword evidence="8" id="KW-1185">Reference proteome</keyword>
<dbReference type="Pfam" id="PF00462">
    <property type="entry name" value="Glutaredoxin"/>
    <property type="match status" value="1"/>
</dbReference>
<dbReference type="Proteomes" id="UP000224567">
    <property type="component" value="Unassembled WGS sequence"/>
</dbReference>
<name>A0A2G2XEJ9_CAPBA</name>
<dbReference type="InterPro" id="IPR036249">
    <property type="entry name" value="Thioredoxin-like_sf"/>
</dbReference>
<accession>A0A2G2XEJ9</accession>
<dbReference type="STRING" id="33114.A0A2G2XEJ9"/>
<evidence type="ECO:0000256" key="1">
    <source>
        <dbReference type="ARBA" id="ARBA00004496"/>
    </source>
</evidence>
<comment type="similarity">
    <text evidence="2">Belongs to the glutaredoxin family. CC-type subfamily.</text>
</comment>
<sequence>MDPNSSCDSTGTALTKVDVSLSLVTAYIFHCIVSTYSNTHTIPTHHHPPIDTMHRTSAGRFSVTPTADGSNSGESRTPPGLPSNHRKGKAITGFDKLIAENAIQIVSMSECCMCASVKRLLVSLGVNPVIFKVDEEEKTSVLIKLKLIMLIKPWELPTVYIRGKDLESVDKDLRHSPEVPLSRRLICQKFAIDRKGRSDLHGLGCLSWPGSRFELSQTWYQSTVHDPKSSLELGLCWDSMSCHFFGVLGLFVLVIPFEIGFRVHQFCSGFEDLVFCSYNQSIEISLGVLSLSISKSESLQLRFFSKSQDSSYDATDQPSDALEELSDYNSDAID</sequence>
<feature type="domain" description="Glutaredoxin" evidence="6">
    <location>
        <begin position="105"/>
        <end position="164"/>
    </location>
</feature>
<comment type="caution">
    <text evidence="7">The sequence shown here is derived from an EMBL/GenBank/DDBJ whole genome shotgun (WGS) entry which is preliminary data.</text>
</comment>
<evidence type="ECO:0000256" key="5">
    <source>
        <dbReference type="SAM" id="MobiDB-lite"/>
    </source>
</evidence>
<keyword evidence="3" id="KW-0963">Cytoplasm</keyword>
<reference evidence="7 8" key="1">
    <citation type="journal article" date="2017" name="Genome Biol.">
        <title>New reference genome sequences of hot pepper reveal the massive evolution of plant disease-resistance genes by retroduplication.</title>
        <authorList>
            <person name="Kim S."/>
            <person name="Park J."/>
            <person name="Yeom S.I."/>
            <person name="Kim Y.M."/>
            <person name="Seo E."/>
            <person name="Kim K.T."/>
            <person name="Kim M.S."/>
            <person name="Lee J.M."/>
            <person name="Cheong K."/>
            <person name="Shin H.S."/>
            <person name="Kim S.B."/>
            <person name="Han K."/>
            <person name="Lee J."/>
            <person name="Park M."/>
            <person name="Lee H.A."/>
            <person name="Lee H.Y."/>
            <person name="Lee Y."/>
            <person name="Oh S."/>
            <person name="Lee J.H."/>
            <person name="Choi E."/>
            <person name="Choi E."/>
            <person name="Lee S.E."/>
            <person name="Jeon J."/>
            <person name="Kim H."/>
            <person name="Choi G."/>
            <person name="Song H."/>
            <person name="Lee J."/>
            <person name="Lee S.C."/>
            <person name="Kwon J.K."/>
            <person name="Lee H.Y."/>
            <person name="Koo N."/>
            <person name="Hong Y."/>
            <person name="Kim R.W."/>
            <person name="Kang W.H."/>
            <person name="Huh J.H."/>
            <person name="Kang B.C."/>
            <person name="Yang T.J."/>
            <person name="Lee Y.H."/>
            <person name="Bennetzen J.L."/>
            <person name="Choi D."/>
        </authorList>
    </citation>
    <scope>NUCLEOTIDE SEQUENCE [LARGE SCALE GENOMIC DNA]</scope>
    <source>
        <strain evidence="8">cv. PBC81</strain>
    </source>
</reference>
<protein>
    <recommendedName>
        <fullName evidence="6">Glutaredoxin domain-containing protein</fullName>
    </recommendedName>
</protein>
<keyword evidence="4" id="KW-0676">Redox-active center</keyword>
<evidence type="ECO:0000256" key="3">
    <source>
        <dbReference type="ARBA" id="ARBA00022490"/>
    </source>
</evidence>
<dbReference type="PANTHER" id="PTHR10168">
    <property type="entry name" value="GLUTAREDOXIN"/>
    <property type="match status" value="1"/>
</dbReference>
<evidence type="ECO:0000313" key="8">
    <source>
        <dbReference type="Proteomes" id="UP000224567"/>
    </source>
</evidence>
<dbReference type="GO" id="GO:0005737">
    <property type="term" value="C:cytoplasm"/>
    <property type="evidence" value="ECO:0007669"/>
    <property type="project" value="UniProtKB-SubCell"/>
</dbReference>
<feature type="region of interest" description="Disordered" evidence="5">
    <location>
        <begin position="45"/>
        <end position="87"/>
    </location>
</feature>
<reference evidence="8" key="2">
    <citation type="journal article" date="2017" name="J. Anim. Genet.">
        <title>Multiple reference genome sequences of hot pepper reveal the massive evolution of plant disease resistance genes by retroduplication.</title>
        <authorList>
            <person name="Kim S."/>
            <person name="Park J."/>
            <person name="Yeom S.-I."/>
            <person name="Kim Y.-M."/>
            <person name="Seo E."/>
            <person name="Kim K.-T."/>
            <person name="Kim M.-S."/>
            <person name="Lee J.M."/>
            <person name="Cheong K."/>
            <person name="Shin H.-S."/>
            <person name="Kim S.-B."/>
            <person name="Han K."/>
            <person name="Lee J."/>
            <person name="Park M."/>
            <person name="Lee H.-A."/>
            <person name="Lee H.-Y."/>
            <person name="Lee Y."/>
            <person name="Oh S."/>
            <person name="Lee J.H."/>
            <person name="Choi E."/>
            <person name="Choi E."/>
            <person name="Lee S.E."/>
            <person name="Jeon J."/>
            <person name="Kim H."/>
            <person name="Choi G."/>
            <person name="Song H."/>
            <person name="Lee J."/>
            <person name="Lee S.-C."/>
            <person name="Kwon J.-K."/>
            <person name="Lee H.-Y."/>
            <person name="Koo N."/>
            <person name="Hong Y."/>
            <person name="Kim R.W."/>
            <person name="Kang W.-H."/>
            <person name="Huh J.H."/>
            <person name="Kang B.-C."/>
            <person name="Yang T.-J."/>
            <person name="Lee Y.-H."/>
            <person name="Bennetzen J.L."/>
            <person name="Choi D."/>
        </authorList>
    </citation>
    <scope>NUCLEOTIDE SEQUENCE [LARGE SCALE GENOMIC DNA]</scope>
    <source>
        <strain evidence="8">cv. PBC81</strain>
    </source>
</reference>
<comment type="subcellular location">
    <subcellularLocation>
        <location evidence="1">Cytoplasm</location>
    </subcellularLocation>
</comment>
<dbReference type="Gene3D" id="3.40.30.10">
    <property type="entry name" value="Glutaredoxin"/>
    <property type="match status" value="1"/>
</dbReference>
<evidence type="ECO:0000256" key="2">
    <source>
        <dbReference type="ARBA" id="ARBA00007568"/>
    </source>
</evidence>
<gene>
    <name evidence="7" type="ORF">CQW23_04393</name>
</gene>
<dbReference type="InterPro" id="IPR002109">
    <property type="entry name" value="Glutaredoxin"/>
</dbReference>
<organism evidence="7 8">
    <name type="scientific">Capsicum baccatum</name>
    <name type="common">Peruvian pepper</name>
    <dbReference type="NCBI Taxonomy" id="33114"/>
    <lineage>
        <taxon>Eukaryota</taxon>
        <taxon>Viridiplantae</taxon>
        <taxon>Streptophyta</taxon>
        <taxon>Embryophyta</taxon>
        <taxon>Tracheophyta</taxon>
        <taxon>Spermatophyta</taxon>
        <taxon>Magnoliopsida</taxon>
        <taxon>eudicotyledons</taxon>
        <taxon>Gunneridae</taxon>
        <taxon>Pentapetalae</taxon>
        <taxon>asterids</taxon>
        <taxon>lamiids</taxon>
        <taxon>Solanales</taxon>
        <taxon>Solanaceae</taxon>
        <taxon>Solanoideae</taxon>
        <taxon>Capsiceae</taxon>
        <taxon>Capsicum</taxon>
    </lineage>
</organism>
<feature type="region of interest" description="Disordered" evidence="5">
    <location>
        <begin position="306"/>
        <end position="334"/>
    </location>
</feature>
<dbReference type="EMBL" id="MLFT02000002">
    <property type="protein sequence ID" value="PHT55907.1"/>
    <property type="molecule type" value="Genomic_DNA"/>
</dbReference>
<dbReference type="InterPro" id="IPR011905">
    <property type="entry name" value="GlrX-like_pln_2"/>
</dbReference>